<reference evidence="2 3" key="1">
    <citation type="journal article" date="2012" name="J. Bacteriol.">
        <title>Draft Genome Sequence of Oceaniovalibus guishaninsula JLT2003T.</title>
        <authorList>
            <person name="Tang K."/>
            <person name="Liu K."/>
            <person name="Jiao N."/>
        </authorList>
    </citation>
    <scope>NUCLEOTIDE SEQUENCE [LARGE SCALE GENOMIC DNA]</scope>
    <source>
        <strain evidence="2 3">JLT2003</strain>
    </source>
</reference>
<dbReference type="AlphaFoldDB" id="K2GP79"/>
<sequence>MGRIYLGVDGGGTGCRAAFWDTEGRRLGTGLAGPANLTTDFDAGIANVRAAIAAAARDAGLSDDDARGAVCHAGLAGVQSPQTAARAAAALPCTRARVDEDRGIVIAGALGPQGDGTVLAIGTGSFAGRRQDGAVRSVGGWGLRLGDCASGAWLGRAALSATLEAADGMRDPSPLTDALLARMGGTPQGLVAFAATAQPADLGALAPEVMRAAADGDATARGIVAEGAAWMERALAALGHAADDPLCLTGGLGPLYRAALDRDGRRFVPPLGTPLDGALILARAYAEG</sequence>
<dbReference type="SUPFAM" id="SSF53067">
    <property type="entry name" value="Actin-like ATPase domain"/>
    <property type="match status" value="2"/>
</dbReference>
<dbReference type="InterPro" id="IPR052519">
    <property type="entry name" value="Euk-type_GlcNAc_Kinase"/>
</dbReference>
<evidence type="ECO:0000313" key="3">
    <source>
        <dbReference type="Proteomes" id="UP000006765"/>
    </source>
</evidence>
<dbReference type="Gene3D" id="3.30.420.40">
    <property type="match status" value="2"/>
</dbReference>
<dbReference type="OrthoDB" id="63487at2"/>
<dbReference type="PATRIC" id="fig|1231392.3.peg.1338"/>
<evidence type="ECO:0000259" key="1">
    <source>
        <dbReference type="Pfam" id="PF01869"/>
    </source>
</evidence>
<dbReference type="Pfam" id="PF01869">
    <property type="entry name" value="BcrAD_BadFG"/>
    <property type="match status" value="1"/>
</dbReference>
<keyword evidence="3" id="KW-1185">Reference proteome</keyword>
<dbReference type="eggNOG" id="COG2971">
    <property type="taxonomic scope" value="Bacteria"/>
</dbReference>
<dbReference type="InterPro" id="IPR002731">
    <property type="entry name" value="ATPase_BadF"/>
</dbReference>
<feature type="domain" description="ATPase BadF/BadG/BcrA/BcrD type" evidence="1">
    <location>
        <begin position="6"/>
        <end position="252"/>
    </location>
</feature>
<protein>
    <submittedName>
        <fullName evidence="2">BadF/BadG/BcrA/BcrD ATPase family protein</fullName>
    </submittedName>
</protein>
<dbReference type="InterPro" id="IPR043129">
    <property type="entry name" value="ATPase_NBD"/>
</dbReference>
<comment type="caution">
    <text evidence="2">The sequence shown here is derived from an EMBL/GenBank/DDBJ whole genome shotgun (WGS) entry which is preliminary data.</text>
</comment>
<name>K2GP79_9RHOB</name>
<dbReference type="STRING" id="1231392.OCGS_1334"/>
<dbReference type="PANTHER" id="PTHR43190:SF3">
    <property type="entry name" value="N-ACETYL-D-GLUCOSAMINE KINASE"/>
    <property type="match status" value="1"/>
</dbReference>
<dbReference type="Proteomes" id="UP000006765">
    <property type="component" value="Unassembled WGS sequence"/>
</dbReference>
<dbReference type="EMBL" id="AMGO01000021">
    <property type="protein sequence ID" value="EKE44496.1"/>
    <property type="molecule type" value="Genomic_DNA"/>
</dbReference>
<accession>K2GP79</accession>
<proteinExistence type="predicted"/>
<organism evidence="2 3">
    <name type="scientific">Oceaniovalibus guishaninsula JLT2003</name>
    <dbReference type="NCBI Taxonomy" id="1231392"/>
    <lineage>
        <taxon>Bacteria</taxon>
        <taxon>Pseudomonadati</taxon>
        <taxon>Pseudomonadota</taxon>
        <taxon>Alphaproteobacteria</taxon>
        <taxon>Rhodobacterales</taxon>
        <taxon>Roseobacteraceae</taxon>
        <taxon>Oceaniovalibus</taxon>
    </lineage>
</organism>
<evidence type="ECO:0000313" key="2">
    <source>
        <dbReference type="EMBL" id="EKE44496.1"/>
    </source>
</evidence>
<gene>
    <name evidence="2" type="ORF">OCGS_1334</name>
</gene>
<dbReference type="RefSeq" id="WP_007426486.1">
    <property type="nucleotide sequence ID" value="NZ_AMGO01000021.1"/>
</dbReference>
<dbReference type="CDD" id="cd24082">
    <property type="entry name" value="ASKHA_NBD_GspK-like"/>
    <property type="match status" value="1"/>
</dbReference>
<dbReference type="PANTHER" id="PTHR43190">
    <property type="entry name" value="N-ACETYL-D-GLUCOSAMINE KINASE"/>
    <property type="match status" value="1"/>
</dbReference>